<dbReference type="PANTHER" id="PTHR42957">
    <property type="entry name" value="HELICASE MJ1565-RELATED"/>
    <property type="match status" value="1"/>
</dbReference>
<dbReference type="SUPFAM" id="SSF52540">
    <property type="entry name" value="P-loop containing nucleoside triphosphate hydrolases"/>
    <property type="match status" value="1"/>
</dbReference>
<feature type="compositionally biased region" description="Polar residues" evidence="1">
    <location>
        <begin position="365"/>
        <end position="374"/>
    </location>
</feature>
<dbReference type="PANTHER" id="PTHR42957:SF1">
    <property type="entry name" value="HELICASE MJ1565-RELATED"/>
    <property type="match status" value="1"/>
</dbReference>
<feature type="compositionally biased region" description="Polar residues" evidence="1">
    <location>
        <begin position="347"/>
        <end position="356"/>
    </location>
</feature>
<dbReference type="Gene3D" id="3.40.50.300">
    <property type="entry name" value="P-loop containing nucleotide triphosphate hydrolases"/>
    <property type="match status" value="2"/>
</dbReference>
<dbReference type="Pfam" id="PF01935">
    <property type="entry name" value="DUF87"/>
    <property type="match status" value="1"/>
</dbReference>
<evidence type="ECO:0000259" key="2">
    <source>
        <dbReference type="Pfam" id="PF01935"/>
    </source>
</evidence>
<feature type="region of interest" description="Disordered" evidence="1">
    <location>
        <begin position="256"/>
        <end position="287"/>
    </location>
</feature>
<evidence type="ECO:0000256" key="1">
    <source>
        <dbReference type="SAM" id="MobiDB-lite"/>
    </source>
</evidence>
<comment type="caution">
    <text evidence="3">The sequence shown here is derived from an EMBL/GenBank/DDBJ whole genome shotgun (WGS) entry which is preliminary data.</text>
</comment>
<feature type="domain" description="Helicase HerA central" evidence="2">
    <location>
        <begin position="539"/>
        <end position="773"/>
    </location>
</feature>
<dbReference type="RefSeq" id="WP_230496099.1">
    <property type="nucleotide sequence ID" value="NZ_CAKJTG010000007.1"/>
</dbReference>
<dbReference type="InterPro" id="IPR027417">
    <property type="entry name" value="P-loop_NTPase"/>
</dbReference>
<dbReference type="AlphaFoldDB" id="A0A9C7G8P8"/>
<protein>
    <recommendedName>
        <fullName evidence="2">Helicase HerA central domain-containing protein</fullName>
    </recommendedName>
</protein>
<dbReference type="Proteomes" id="UP000789845">
    <property type="component" value="Unassembled WGS sequence"/>
</dbReference>
<feature type="compositionally biased region" description="Low complexity" evidence="1">
    <location>
        <begin position="259"/>
        <end position="282"/>
    </location>
</feature>
<accession>A0A9C7G8P8</accession>
<proteinExistence type="predicted"/>
<dbReference type="EMBL" id="CAKJTG010000007">
    <property type="protein sequence ID" value="CAG9607841.1"/>
    <property type="molecule type" value="Genomic_DNA"/>
</dbReference>
<organism evidence="3 4">
    <name type="scientific">Pseudoneobacillus rhizosphaerae</name>
    <dbReference type="NCBI Taxonomy" id="2880968"/>
    <lineage>
        <taxon>Bacteria</taxon>
        <taxon>Bacillati</taxon>
        <taxon>Bacillota</taxon>
        <taxon>Bacilli</taxon>
        <taxon>Bacillales</taxon>
        <taxon>Bacillaceae</taxon>
        <taxon>Pseudoneobacillus</taxon>
    </lineage>
</organism>
<gene>
    <name evidence="3" type="ORF">NEOCIP111885_01533</name>
</gene>
<sequence>MNEMNEYQQNNPTPVPKYNQLDIQFQDALKVVDDIVLKNYITKLRDLEIVPLDEEVLESNIAENVRFFKINEMVYEKDEYSTYKFASVFNALATTNCAVFIIIDSNGEKTDFYMGIRSLDSERTTNSLKDTLKNAISGQFPGIKTQDFFADEMQQVLRNIKGTSISAVSCVANSRDEENKANKSFIQGLEKLALSMQGERYTGIIVANGSTHEQLLDTRKNYEKIYTQLSPFATSQVNYSSNSTMNLSKAFTEGATKGTSYTQNESSSNSSTQSTNESTSHSVSEENFAGKATKGLASAVGIVGAALAPVTGGASLVAGGVISGGLGLLGMAIQKTETESTSTSKSFSDTNSQTRGESFGENESKNQATTDTKGLASGTSQAITLTIQDKTIVNTLERIDVQLERLKEFESLGMWECAAYFLSDNPYGAEIAASTYKAIMRGENSGVEVSAINSWGRVDGKKTDRIKEYVTNFIHPVFSYDSPVGGIQVTPCTLVSGNELALHMGLPRRSVCGFPVVEHADFAKEVVSYDGVKPTHTVNLGNVYNMGSDSGNRVALNRNSLSMHTFITGSTGSGKSNTIYELLDQLDVVGINFLIIEPAKGEYKNMFGHRKDVTVLGTNPLYSELLRINPFKFPPSIHVLEHIDRLIEIFNVCWPMYAAMPAVLKDAVLQAYEVCGWDLLESKNAISDDLFPTFQDLQIELIKVINNSAYSQELKSNYIGALATRVKSLTNGLNGQIFSADEIDNEILFDKNVIVDLSRIGSLETKSLIMGILVMRLNEHRMSNTKGMNQPLKHVTVLEEAHNILKRTSSEQNPEGSNMTGKSVEMLSNAIAEMRTYGEGFIISDQSPSAVDLSAIRNTNTKIIMRLPDETDRRLAGKSAALKDDQLDEIAKLPKGVAVVYQNDWLEPVLCRINKFDGEEKPYVFDQTTILRKDDNLIFKSELLKLLLIGRNLESVEVDVSLLKNLLATSKLSTKNKIGIHYLLTEYLKDKELTLWNVEHFDKLAELVTELLDCETFVENAIKNAPSFTALTGHLREMIVTRTSGLAEDAILAICQCLLKDYSKQGEDNLEIYAAWKMEVENGGVLR</sequence>
<feature type="region of interest" description="Disordered" evidence="1">
    <location>
        <begin position="338"/>
        <end position="374"/>
    </location>
</feature>
<dbReference type="InterPro" id="IPR008571">
    <property type="entry name" value="HerA-like"/>
</dbReference>
<dbReference type="InterPro" id="IPR002789">
    <property type="entry name" value="HerA_central"/>
</dbReference>
<evidence type="ECO:0000313" key="4">
    <source>
        <dbReference type="Proteomes" id="UP000789845"/>
    </source>
</evidence>
<evidence type="ECO:0000313" key="3">
    <source>
        <dbReference type="EMBL" id="CAG9607841.1"/>
    </source>
</evidence>
<name>A0A9C7G8P8_9BACI</name>
<keyword evidence="4" id="KW-1185">Reference proteome</keyword>
<reference evidence="3" key="1">
    <citation type="submission" date="2021-10" db="EMBL/GenBank/DDBJ databases">
        <authorList>
            <person name="Criscuolo A."/>
        </authorList>
    </citation>
    <scope>NUCLEOTIDE SEQUENCE</scope>
    <source>
        <strain evidence="3">CIP111885</strain>
    </source>
</reference>